<dbReference type="Gene3D" id="3.40.30.10">
    <property type="entry name" value="Glutaredoxin"/>
    <property type="match status" value="1"/>
</dbReference>
<dbReference type="PANTHER" id="PTHR42852">
    <property type="entry name" value="THIOL:DISULFIDE INTERCHANGE PROTEIN DSBE"/>
    <property type="match status" value="1"/>
</dbReference>
<keyword evidence="2" id="KW-0614">Plasmid</keyword>
<dbReference type="SUPFAM" id="SSF52833">
    <property type="entry name" value="Thioredoxin-like"/>
    <property type="match status" value="1"/>
</dbReference>
<evidence type="ECO:0000313" key="3">
    <source>
        <dbReference type="Proteomes" id="UP000092582"/>
    </source>
</evidence>
<dbReference type="GO" id="GO:0016209">
    <property type="term" value="F:antioxidant activity"/>
    <property type="evidence" value="ECO:0007669"/>
    <property type="project" value="InterPro"/>
</dbReference>
<dbReference type="InterPro" id="IPR000866">
    <property type="entry name" value="AhpC/TSA"/>
</dbReference>
<dbReference type="PROSITE" id="PS51352">
    <property type="entry name" value="THIOREDOXIN_2"/>
    <property type="match status" value="1"/>
</dbReference>
<geneLocation type="plasmid" evidence="3">
    <name>pp27867_1</name>
</geneLocation>
<dbReference type="PATRIC" id="fig|670052.7.peg.3955"/>
<reference evidence="2 3" key="1">
    <citation type="submission" date="2016-06" db="EMBL/GenBank/DDBJ databases">
        <title>Genome sequencing of Cryobacterium arcticum PAMC 27867.</title>
        <authorList>
            <person name="Lee J."/>
            <person name="Kim O.-S."/>
        </authorList>
    </citation>
    <scope>NUCLEOTIDE SEQUENCE [LARGE SCALE GENOMIC DNA]</scope>
    <source>
        <strain evidence="2 3">PAMC 27867</strain>
        <plasmid evidence="3">pp27867_1</plasmid>
    </source>
</reference>
<dbReference type="Proteomes" id="UP000092582">
    <property type="component" value="Plasmid pP27867_1"/>
</dbReference>
<dbReference type="KEGG" id="cart:PA27867_3847"/>
<dbReference type="Pfam" id="PF00578">
    <property type="entry name" value="AhpC-TSA"/>
    <property type="match status" value="1"/>
</dbReference>
<dbReference type="RefSeq" id="WP_084021477.1">
    <property type="nucleotide sequence ID" value="NZ_CP016283.1"/>
</dbReference>
<dbReference type="PANTHER" id="PTHR42852:SF17">
    <property type="entry name" value="THIOREDOXIN-LIKE PROTEIN HI_1115"/>
    <property type="match status" value="1"/>
</dbReference>
<protein>
    <submittedName>
        <fullName evidence="2">Alkyl hydroperoxide reductase</fullName>
    </submittedName>
</protein>
<accession>A0A1B1BQK6</accession>
<dbReference type="InterPro" id="IPR050553">
    <property type="entry name" value="Thioredoxin_ResA/DsbE_sf"/>
</dbReference>
<dbReference type="OrthoDB" id="9151585at2"/>
<proteinExistence type="predicted"/>
<name>A0A1B1BQK6_9MICO</name>
<gene>
    <name evidence="2" type="ORF">PA27867_3847</name>
</gene>
<dbReference type="InterPro" id="IPR013766">
    <property type="entry name" value="Thioredoxin_domain"/>
</dbReference>
<dbReference type="GO" id="GO:0016491">
    <property type="term" value="F:oxidoreductase activity"/>
    <property type="evidence" value="ECO:0007669"/>
    <property type="project" value="InterPro"/>
</dbReference>
<evidence type="ECO:0000313" key="2">
    <source>
        <dbReference type="EMBL" id="ANP74761.1"/>
    </source>
</evidence>
<feature type="domain" description="Thioredoxin" evidence="1">
    <location>
        <begin position="72"/>
        <end position="228"/>
    </location>
</feature>
<dbReference type="EMBL" id="CP016283">
    <property type="protein sequence ID" value="ANP74761.1"/>
    <property type="molecule type" value="Genomic_DNA"/>
</dbReference>
<sequence length="231" mass="24118" precursor="true">MASRKKKSAAAMRPLRKNTNRLAVLIGAGVVVAIFGAFFLVLAQQPSAPAQTAQSAPMGRSADAADYAVGSPGVGEMAPGFAMESTTGDTVDLSDYSGKSVLLYFHEGLGCQPCWDQMRDLDAASDQLTAAGVDDVLTITSGPVELIAQKMDDDKLASVALADTKMDVIKEYGANDYGMMGDSRAGHSFILVGPDGTIQWRADYGGAPDYTMYVSITDLLADMKAAGVSGS</sequence>
<dbReference type="InterPro" id="IPR036249">
    <property type="entry name" value="Thioredoxin-like_sf"/>
</dbReference>
<keyword evidence="3" id="KW-1185">Reference proteome</keyword>
<organism evidence="2 3">
    <name type="scientific">Cryobacterium arcticum</name>
    <dbReference type="NCBI Taxonomy" id="670052"/>
    <lineage>
        <taxon>Bacteria</taxon>
        <taxon>Bacillati</taxon>
        <taxon>Actinomycetota</taxon>
        <taxon>Actinomycetes</taxon>
        <taxon>Micrococcales</taxon>
        <taxon>Microbacteriaceae</taxon>
        <taxon>Cryobacterium</taxon>
    </lineage>
</organism>
<dbReference type="AlphaFoldDB" id="A0A1B1BQK6"/>
<evidence type="ECO:0000259" key="1">
    <source>
        <dbReference type="PROSITE" id="PS51352"/>
    </source>
</evidence>